<dbReference type="Pfam" id="PF00069">
    <property type="entry name" value="Pkinase"/>
    <property type="match status" value="1"/>
</dbReference>
<dbReference type="GO" id="GO:0005737">
    <property type="term" value="C:cytoplasm"/>
    <property type="evidence" value="ECO:0007669"/>
    <property type="project" value="TreeGrafter"/>
</dbReference>
<protein>
    <recommendedName>
        <fullName evidence="5">Protein kinase domain-containing protein</fullName>
    </recommendedName>
</protein>
<feature type="compositionally biased region" description="Polar residues" evidence="4">
    <location>
        <begin position="625"/>
        <end position="634"/>
    </location>
</feature>
<evidence type="ECO:0000256" key="1">
    <source>
        <dbReference type="ARBA" id="ARBA00022741"/>
    </source>
</evidence>
<dbReference type="InterPro" id="IPR000719">
    <property type="entry name" value="Prot_kinase_dom"/>
</dbReference>
<feature type="binding site" evidence="3">
    <location>
        <position position="62"/>
    </location>
    <ligand>
        <name>ATP</name>
        <dbReference type="ChEBI" id="CHEBI:30616"/>
    </ligand>
</feature>
<feature type="compositionally biased region" description="Pro residues" evidence="4">
    <location>
        <begin position="721"/>
        <end position="732"/>
    </location>
</feature>
<dbReference type="InterPro" id="IPR011009">
    <property type="entry name" value="Kinase-like_dom_sf"/>
</dbReference>
<keyword evidence="2 3" id="KW-0067">ATP-binding</keyword>
<dbReference type="Gene3D" id="1.10.510.10">
    <property type="entry name" value="Transferase(Phosphotransferase) domain 1"/>
    <property type="match status" value="1"/>
</dbReference>
<feature type="compositionally biased region" description="Polar residues" evidence="4">
    <location>
        <begin position="609"/>
        <end position="618"/>
    </location>
</feature>
<name>A0AAF0J9P6_9BASI</name>
<dbReference type="InterPro" id="IPR008271">
    <property type="entry name" value="Ser/Thr_kinase_AS"/>
</dbReference>
<feature type="region of interest" description="Disordered" evidence="4">
    <location>
        <begin position="480"/>
        <end position="523"/>
    </location>
</feature>
<dbReference type="Proteomes" id="UP001217754">
    <property type="component" value="Chromosome 2"/>
</dbReference>
<dbReference type="FunFam" id="3.30.200.20:FF:000042">
    <property type="entry name" value="Aurora kinase A"/>
    <property type="match status" value="1"/>
</dbReference>
<keyword evidence="7" id="KW-1185">Reference proteome</keyword>
<dbReference type="GO" id="GO:0005524">
    <property type="term" value="F:ATP binding"/>
    <property type="evidence" value="ECO:0007669"/>
    <property type="project" value="UniProtKB-UniRule"/>
</dbReference>
<sequence>MADLRNRRARLTSAYHELGRQLTSGKFTIIGNYTLQRTIGQGTYGKVRLATHRLTNSRVAVKQIPKEHVASLTREIHHHRRLHHPNVLQLYEVIQSESCIWMVTELCAGGELYDYVVDRGSLSEYEARDLFAQLCLAVAYIHANGIVHRDLKLENILLDAHNRIKLSDFGFTREYEPHQLLRTRCGTTAYAAPEMLAGKRYQGPEVDIWSLGVILFVLLCGFLPFDDDNEVQMQWKIVNTPSVIPTTLSDDAQNLLRLLLNKNGSERPTIRQILSHPWYTRPRTSLSASRSSSLDLPRYPTLRPLSPTESESVGTGPVNYLAMLTQPLYEPFEGAVEQQLFHSLQMLGFAVGQIRHSVQTNACDAAGALWWLLLQKAKEASAPQTLALGITGAETPVQQSTESLVPRNLSVTQRDRTSHEGAAPALRSPEPVAPPMPLNKPPAPLELHAPHPISGAASFASEESTSSLKKHRSIISSVKSWLKKDRKDSDSDDLSQPHWTSETVNETPFVEEPGTAPLAPPLLPSMLVSNNTYGLAPTAGRSGAVTPSDSLSAERPCAPELSPVLASRLLDTPSLRRTSSLARPGSAYGRRVSVGSATSTPLRRERSYSLHSRQSSWGSGHLRSRQSSWNSNRPVRSRRGSESTVFRKRVVPQRGSMRVPDSPAQLSRRMSVMSETNDTRPTRPISMDEEALASLQRYDSSSSVAKDAPTTLFFSRRNPSPFQPPRPLPPASPRTRPALPRNVGGSSETEPKVVSPPATIPRKKKVLAPHTEDDWIDEEIQYAGGIGQLNEHVPRPADPTNPEQQRQRRGSPCPPRMLRPTRTTDDEMPKPLPALDTVLGAPVAMRAKKIRRDMQAPVIEEEEP</sequence>
<dbReference type="PANTHER" id="PTHR24346:SF110">
    <property type="entry name" value="NON-SPECIFIC SERINE_THREONINE PROTEIN KINASE"/>
    <property type="match status" value="1"/>
</dbReference>
<evidence type="ECO:0000256" key="2">
    <source>
        <dbReference type="ARBA" id="ARBA00022840"/>
    </source>
</evidence>
<dbReference type="GeneID" id="85225279"/>
<evidence type="ECO:0000313" key="6">
    <source>
        <dbReference type="EMBL" id="WFD38668.1"/>
    </source>
</evidence>
<accession>A0AAF0J9P6</accession>
<evidence type="ECO:0000256" key="4">
    <source>
        <dbReference type="SAM" id="MobiDB-lite"/>
    </source>
</evidence>
<evidence type="ECO:0000313" key="7">
    <source>
        <dbReference type="Proteomes" id="UP001217754"/>
    </source>
</evidence>
<keyword evidence="1 3" id="KW-0547">Nucleotide-binding</keyword>
<dbReference type="GO" id="GO:0035556">
    <property type="term" value="P:intracellular signal transduction"/>
    <property type="evidence" value="ECO:0007669"/>
    <property type="project" value="TreeGrafter"/>
</dbReference>
<dbReference type="PANTHER" id="PTHR24346">
    <property type="entry name" value="MAP/MICROTUBULE AFFINITY-REGULATING KINASE"/>
    <property type="match status" value="1"/>
</dbReference>
<feature type="region of interest" description="Disordered" evidence="4">
    <location>
        <begin position="576"/>
        <end position="686"/>
    </location>
</feature>
<feature type="domain" description="Protein kinase" evidence="5">
    <location>
        <begin position="33"/>
        <end position="279"/>
    </location>
</feature>
<gene>
    <name evidence="6" type="ORF">MJAP1_001630</name>
</gene>
<dbReference type="CDD" id="cd14003">
    <property type="entry name" value="STKc_AMPK-like"/>
    <property type="match status" value="1"/>
</dbReference>
<evidence type="ECO:0000256" key="3">
    <source>
        <dbReference type="PROSITE-ProRule" id="PRU10141"/>
    </source>
</evidence>
<dbReference type="PROSITE" id="PS00107">
    <property type="entry name" value="PROTEIN_KINASE_ATP"/>
    <property type="match status" value="1"/>
</dbReference>
<feature type="compositionally biased region" description="Polar residues" evidence="4">
    <location>
        <begin position="497"/>
        <end position="506"/>
    </location>
</feature>
<feature type="region of interest" description="Disordered" evidence="4">
    <location>
        <begin position="398"/>
        <end position="451"/>
    </location>
</feature>
<reference evidence="6" key="1">
    <citation type="submission" date="2023-03" db="EMBL/GenBank/DDBJ databases">
        <title>Mating type loci evolution in Malassezia.</title>
        <authorList>
            <person name="Coelho M.A."/>
        </authorList>
    </citation>
    <scope>NUCLEOTIDE SEQUENCE</scope>
    <source>
        <strain evidence="6">CBS 9431</strain>
    </source>
</reference>
<feature type="region of interest" description="Disordered" evidence="4">
    <location>
        <begin position="789"/>
        <end position="839"/>
    </location>
</feature>
<feature type="region of interest" description="Disordered" evidence="4">
    <location>
        <begin position="713"/>
        <end position="766"/>
    </location>
</feature>
<feature type="compositionally biased region" description="Pro residues" evidence="4">
    <location>
        <begin position="431"/>
        <end position="444"/>
    </location>
</feature>
<dbReference type="SMART" id="SM00220">
    <property type="entry name" value="S_TKc"/>
    <property type="match status" value="1"/>
</dbReference>
<dbReference type="GO" id="GO:0004674">
    <property type="term" value="F:protein serine/threonine kinase activity"/>
    <property type="evidence" value="ECO:0007669"/>
    <property type="project" value="TreeGrafter"/>
</dbReference>
<dbReference type="RefSeq" id="XP_060121565.1">
    <property type="nucleotide sequence ID" value="XM_060265582.1"/>
</dbReference>
<dbReference type="PROSITE" id="PS00108">
    <property type="entry name" value="PROTEIN_KINASE_ST"/>
    <property type="match status" value="1"/>
</dbReference>
<evidence type="ECO:0000259" key="5">
    <source>
        <dbReference type="PROSITE" id="PS50011"/>
    </source>
</evidence>
<dbReference type="EMBL" id="CP119959">
    <property type="protein sequence ID" value="WFD38668.1"/>
    <property type="molecule type" value="Genomic_DNA"/>
</dbReference>
<organism evidence="6 7">
    <name type="scientific">Malassezia japonica</name>
    <dbReference type="NCBI Taxonomy" id="223818"/>
    <lineage>
        <taxon>Eukaryota</taxon>
        <taxon>Fungi</taxon>
        <taxon>Dikarya</taxon>
        <taxon>Basidiomycota</taxon>
        <taxon>Ustilaginomycotina</taxon>
        <taxon>Malasseziomycetes</taxon>
        <taxon>Malasseziales</taxon>
        <taxon>Malasseziaceae</taxon>
        <taxon>Malassezia</taxon>
    </lineage>
</organism>
<dbReference type="InterPro" id="IPR017441">
    <property type="entry name" value="Protein_kinase_ATP_BS"/>
</dbReference>
<proteinExistence type="predicted"/>
<dbReference type="AlphaFoldDB" id="A0AAF0J9P6"/>
<dbReference type="SUPFAM" id="SSF56112">
    <property type="entry name" value="Protein kinase-like (PK-like)"/>
    <property type="match status" value="1"/>
</dbReference>
<dbReference type="PROSITE" id="PS50011">
    <property type="entry name" value="PROTEIN_KINASE_DOM"/>
    <property type="match status" value="1"/>
</dbReference>